<dbReference type="Proteomes" id="UP000247790">
    <property type="component" value="Unassembled WGS sequence"/>
</dbReference>
<accession>A0A2V4WJU7</accession>
<evidence type="ECO:0000313" key="2">
    <source>
        <dbReference type="Proteomes" id="UP000247790"/>
    </source>
</evidence>
<gene>
    <name evidence="1" type="ORF">DFQ00_11145</name>
</gene>
<proteinExistence type="predicted"/>
<sequence>MGARSKAGWDRAMTEPVLGGVTMKTEPVYAKNTIAFVCFQGIWRWYVTEREYWFLNVEMEERFGIQVLHEDTANALSKLVH</sequence>
<reference evidence="1 2" key="1">
    <citation type="submission" date="2018-06" db="EMBL/GenBank/DDBJ databases">
        <title>Genomic Encyclopedia of Type Strains, Phase III (KMG-III): the genomes of soil and plant-associated and newly described type strains.</title>
        <authorList>
            <person name="Whitman W."/>
        </authorList>
    </citation>
    <scope>NUCLEOTIDE SEQUENCE [LARGE SCALE GENOMIC DNA]</scope>
    <source>
        <strain evidence="1 2">CECT 7022</strain>
    </source>
</reference>
<organism evidence="1 2">
    <name type="scientific">Paenibacillus barcinonensis</name>
    <dbReference type="NCBI Taxonomy" id="198119"/>
    <lineage>
        <taxon>Bacteria</taxon>
        <taxon>Bacillati</taxon>
        <taxon>Bacillota</taxon>
        <taxon>Bacilli</taxon>
        <taxon>Bacillales</taxon>
        <taxon>Paenibacillaceae</taxon>
        <taxon>Paenibacillus</taxon>
    </lineage>
</organism>
<dbReference type="EMBL" id="QJSW01000011">
    <property type="protein sequence ID" value="PYE47746.1"/>
    <property type="molecule type" value="Genomic_DNA"/>
</dbReference>
<comment type="caution">
    <text evidence="1">The sequence shown here is derived from an EMBL/GenBank/DDBJ whole genome shotgun (WGS) entry which is preliminary data.</text>
</comment>
<name>A0A2V4WJU7_PAEBA</name>
<evidence type="ECO:0000313" key="1">
    <source>
        <dbReference type="EMBL" id="PYE47746.1"/>
    </source>
</evidence>
<dbReference type="AlphaFoldDB" id="A0A2V4WJU7"/>
<protein>
    <submittedName>
        <fullName evidence="1">Uncharacterized protein</fullName>
    </submittedName>
</protein>